<dbReference type="EMBL" id="CM009754">
    <property type="protein sequence ID" value="PUZ49943.1"/>
    <property type="molecule type" value="Genomic_DNA"/>
</dbReference>
<feature type="signal peptide" evidence="1">
    <location>
        <begin position="1"/>
        <end position="19"/>
    </location>
</feature>
<evidence type="ECO:0000256" key="1">
    <source>
        <dbReference type="SAM" id="SignalP"/>
    </source>
</evidence>
<evidence type="ECO:0008006" key="4">
    <source>
        <dbReference type="Google" id="ProtNLM"/>
    </source>
</evidence>
<organism evidence="2 3">
    <name type="scientific">Panicum hallii var. hallii</name>
    <dbReference type="NCBI Taxonomy" id="1504633"/>
    <lineage>
        <taxon>Eukaryota</taxon>
        <taxon>Viridiplantae</taxon>
        <taxon>Streptophyta</taxon>
        <taxon>Embryophyta</taxon>
        <taxon>Tracheophyta</taxon>
        <taxon>Spermatophyta</taxon>
        <taxon>Magnoliopsida</taxon>
        <taxon>Liliopsida</taxon>
        <taxon>Poales</taxon>
        <taxon>Poaceae</taxon>
        <taxon>PACMAD clade</taxon>
        <taxon>Panicoideae</taxon>
        <taxon>Panicodae</taxon>
        <taxon>Paniceae</taxon>
        <taxon>Panicinae</taxon>
        <taxon>Panicum</taxon>
        <taxon>Panicum sect. Panicum</taxon>
    </lineage>
</organism>
<reference evidence="2 3" key="1">
    <citation type="submission" date="2018-04" db="EMBL/GenBank/DDBJ databases">
        <title>WGS assembly of Panicum hallii var. hallii HAL2.</title>
        <authorList>
            <person name="Lovell J."/>
            <person name="Jenkins J."/>
            <person name="Lowry D."/>
            <person name="Mamidi S."/>
            <person name="Sreedasyam A."/>
            <person name="Weng X."/>
            <person name="Barry K."/>
            <person name="Bonette J."/>
            <person name="Campitelli B."/>
            <person name="Daum C."/>
            <person name="Gordon S."/>
            <person name="Gould B."/>
            <person name="Lipzen A."/>
            <person name="MacQueen A."/>
            <person name="Palacio-Mejia J."/>
            <person name="Plott C."/>
            <person name="Shakirov E."/>
            <person name="Shu S."/>
            <person name="Yoshinaga Y."/>
            <person name="Zane M."/>
            <person name="Rokhsar D."/>
            <person name="Grimwood J."/>
            <person name="Schmutz J."/>
            <person name="Juenger T."/>
        </authorList>
    </citation>
    <scope>NUCLEOTIDE SEQUENCE [LARGE SCALE GENOMIC DNA]</scope>
    <source>
        <strain evidence="3">cv. HAL2</strain>
    </source>
</reference>
<keyword evidence="3" id="KW-1185">Reference proteome</keyword>
<sequence>MFLLVWLAVALSLSSTIVAGGDCPGAHRNMTMEAACREATATAGEPMYQVCMHALGDDYRAGAVKEAYLFAYGAAWRAVESYGTTEGWAQYVLGNGSLTGDEKAAYGCVAGGSYREAEAAMGKVTHRVGLDCGLDLSDEYRTALRDAEACRDRLAKLPPSPLLTMVEKDYNSTLLAYLLGKLLGIK</sequence>
<dbReference type="AlphaFoldDB" id="A0A2T7D344"/>
<evidence type="ECO:0000313" key="2">
    <source>
        <dbReference type="EMBL" id="PUZ49943.1"/>
    </source>
</evidence>
<feature type="chain" id="PRO_5015631262" description="Pectinesterase inhibitor domain-containing protein" evidence="1">
    <location>
        <begin position="20"/>
        <end position="186"/>
    </location>
</feature>
<accession>A0A2T7D344</accession>
<evidence type="ECO:0000313" key="3">
    <source>
        <dbReference type="Proteomes" id="UP000244336"/>
    </source>
</evidence>
<dbReference type="Proteomes" id="UP000244336">
    <property type="component" value="Chromosome 6"/>
</dbReference>
<gene>
    <name evidence="2" type="ORF">GQ55_6G019900</name>
</gene>
<dbReference type="PANTHER" id="PTHR34838:SF2">
    <property type="entry name" value="OS08G0142500 PROTEIN"/>
    <property type="match status" value="1"/>
</dbReference>
<protein>
    <recommendedName>
        <fullName evidence="4">Pectinesterase inhibitor domain-containing protein</fullName>
    </recommendedName>
</protein>
<dbReference type="PANTHER" id="PTHR34838">
    <property type="entry name" value="OS08G0142100 PROTEIN-RELATED"/>
    <property type="match status" value="1"/>
</dbReference>
<name>A0A2T7D344_9POAL</name>
<keyword evidence="1" id="KW-0732">Signal</keyword>
<dbReference type="Gramene" id="PUZ49943">
    <property type="protein sequence ID" value="PUZ49943"/>
    <property type="gene ID" value="GQ55_6G019900"/>
</dbReference>
<proteinExistence type="predicted"/>
<dbReference type="OrthoDB" id="682357at2759"/>